<proteinExistence type="predicted"/>
<dbReference type="SMART" id="SM00306">
    <property type="entry name" value="HintN"/>
    <property type="match status" value="1"/>
</dbReference>
<dbReference type="InterPro" id="IPR022385">
    <property type="entry name" value="Rhs_assc_core"/>
</dbReference>
<dbReference type="InterPro" id="IPR003587">
    <property type="entry name" value="Hint_dom_N"/>
</dbReference>
<dbReference type="InterPro" id="IPR013320">
    <property type="entry name" value="ConA-like_dom_sf"/>
</dbReference>
<feature type="region of interest" description="Disordered" evidence="2">
    <location>
        <begin position="54"/>
        <end position="138"/>
    </location>
</feature>
<evidence type="ECO:0000313" key="5">
    <source>
        <dbReference type="Proteomes" id="UP000649753"/>
    </source>
</evidence>
<dbReference type="EMBL" id="JADBEB010000001">
    <property type="protein sequence ID" value="MBE1488907.1"/>
    <property type="molecule type" value="Genomic_DNA"/>
</dbReference>
<reference evidence="4" key="1">
    <citation type="submission" date="2020-10" db="EMBL/GenBank/DDBJ databases">
        <title>Sequencing the genomes of 1000 actinobacteria strains.</title>
        <authorList>
            <person name="Klenk H.-P."/>
        </authorList>
    </citation>
    <scope>NUCLEOTIDE SEQUENCE</scope>
    <source>
        <strain evidence="4">DSM 46832</strain>
    </source>
</reference>
<dbReference type="PANTHER" id="PTHR32305">
    <property type="match status" value="1"/>
</dbReference>
<sequence>MLGGLYPHARETVRTLVRRRRESARLLGALVLCGVLGACTAESGTRVVLNAPAPAADRKHHGQSPPDQRWGSADFDQHVVDGPANRTVPQSLRGRYPLTTPSAPSAAPRNAAEAVEPPASKARGFDAETSEELPQRRNAHQRVYANADGTETTEFSSAPVNYQRPDGSWAGIDSTLVFTGSGWRSGADSVDLRLAARADAPELVRLALDDQHALAYGMAGAQGVTGAPAGSTVTYPGVQPEVDLELKAQAGGVKETLVLHSADAAHRFLFPIRLTGLTADVVDDRIVLTDGSGVQRGVIPAGFMVDADGGTTDGVTYRLVSDGDAQAIEVSLNSAWLRDPARAFPVRADPTVVFAAAADESMVVQGNSSYINRDELLVGRQGSAGAAASYLRFGGLANQLRNHTIFGAQLQVVGFRAPSCSPRKVTVHPVTASWDADNDYAYPGPAVGPAMASQSFAYGYVGLGQAGSACPPRGTLFDLGVKGRDVVQGWVNGGANNGLSLRASSSDGQAWKEFAGTGTANPPRLYVTHTPYNAKYSIPKPVPDPAVLQNQSGKVKITVTNLSAQPWTPGAYYLAYRAYRLNDGTAAGQHRAADLSTTVARNGRVTFDATIKPLPPGRYFLDFTMVKSGGPVFTDQQVPPGRIVLEVFNIPPVLNELQPPNGYATPTLTPQLWAKATDIDAPPGSTLRYRFEFCERNAAGAQVNCVDSGFQASQAWTVPAGRLTWSKTYEWRASIRDNASDTVLGWQTMFSSVPQPEITSRIANAPYGSQERDFDPQLGNLTTAAVDAAVSNVGPPLRVVRTYNSLDPRRDLVFGAGWMTQFDMRLVPDDDGSGNVVITYPDGQQVRFGRNPDGTFAAPMGRTAQLTVLTGSGYKLLDRAGTSYDFDGAGRLRKISDAWLRSIVLSYDQSPTPRLIKAQVVPVPGATYGRAFTFGWTGNHITSVSTDPVGGRRLTWTYTYTGDLLTNVCAPDPAVCTGYTYATGSHYRSAVTDSGPASYWRLGEADGTAAGSEVANNLGKDAGIVKNVTLGVPGALTGTGNTAATFNGTTSQVELPKGTLKKNRDAAVELWLKISGIQTGGPLLGYQDKALDETADSGVPVLYVGLDGRVRGQFGAGAVSPITSTRDIRDDQWHHVVLSAMGNTQSLYLDGDLVGTRTGSIEHSALTFNQIGAAQATNPTTWPLWGSSAKRFFSGSIDEVASYAHPLGPLAVKAHRAQAGAAEQLTMVTLPSGKISSEAVYDTDRDRIKEYTDGNGGTWKIGAPAVYGGNRDLRRTVQVLDPADRQYLYEYDALAGRMLRTGSPVGLDTRAEDRPGYRAPTPTPSPSPTEVCTSPDPADSGFCTTIPDGSGGPVFTGNELDGMIIRSFGYNDQGQQSEITNENGDKVDLTYNNRGNITSRKTCRTATVCHTSYTSYPSTVTNPFDPRNDLPTETRDGRSASATDNSYRASYTYNDAGDLLTQTGPDNLPIRHLYTDGSGSSIGNPLNPPPPGLVHSTTDTRNAVTRYQYTRHGDLAVVVAPSGMRTEYTYDEMGRQTSAKETSDTYPAGIVTTTSYDDLNRPVTTTDPATTDEIDGTRHQTVTTTTYDVDGNVVREEIRDALADAPARVSTTEYDEFNRPTRMVDPEGNEKFEGYDWFGNRTSVIDANGNHYEYAYTARNSLAEVRLRDWRGDPTEGGAPAPVGDYVVLTSYAFDFAGRMVRQVDSMGRRLEYTYYKDDLLQKIVLKGFRNADGSTRDYETENNTYDGAGNLTRKVTGNGLSVTENVIDAMGRIRNTAIDPSGLDRRITYTYDAGGNVLRTQQSGATSNVPWPTSTIGNMVENVYDSAGRRTQEKVVSGTTALVTSYTFDQRGLPTTVTAPRGNVTGADRTAFTTTLRHDELGRQVSARAPPVAAESGGNPASVVNPTVNTAYDAFGQAVATRDALGNVRRTTYDRLGRPVMASQPVYAPPGVPVVPSAPTKKTSYDGLGNPVEVTDPRGNVTRFTYDRLNRVLTRDGPGGTNDERAVWRYTYTRTGEVLSATSPTGARTQTTYDDLDRPVTSTRVERHPVPDSFTTRYRYDDAGNLVETVLPSGARSTAAYNAAGQVVSNTSANGVRNQLGYDMHGSQVRLTDGLGRTTRTDFDGLGRVAQESDLNAGGVPLRSEKFEYDAAGNVTARVDALEKRATFEYDAHNRLVRQTESVAGSDTIVTSFGYDAAGNRTRYTDGRNNTTVYTVNSLGLPEAVIEPATAAHPNLADRTWTVGYNGNGNADRLAAPGGVVRIRTYDAAGRLTTEAGSGAAAANRGLGYDLAGRVTSVNAPGGTNTYTYNDRGDVLSAAGPSGNASYGYDRNGQLTSRTDAAGTSTFGYTGDRLSTMRDGASGVSQTLGYDAAGLLKTIDYGSGRVRTYGYDDIGRVSSDVLRNAGGSEIAKIAYQYDADDRLTVKETVGTATPGRNTYGYDDAGRLTSWTSPAGTVGYQWDDSGNRIAAGAKTASYDARNRLLSDGDYTYAYTPRGTLASRTSSGLAEEYSFDAFDRLVGQESQTYEYDGLDRVTARNGVEFTYAGFSPEVVADGTETYARGPSGELLAVGDGQDRRIALTDEHGDLIGAFDAGNTGLGGLAGSTAFDPFGQRIGDTGAQSNVGYQGDWTDPDTEQVNMGARWYSPGTGGFISRDSVSYAQGDSILANRYTYGAGNPMANSDPDGHWPSCGWCKRAASSVKNTVSSGWQAAVNSPLGQGTSWLARASWSNMKRIGSFAWGAVKSGWNALASGIKSIGSGLKNLYDKYAKPYIDRGKQLLQEQAAKAYQRAVRVRDSAVAAIAFTVKNSPVTKLVMASRPLIAGLGKLVVTAATQPAAFVSDLQNVVADTAKAAMDLYKAAVAVNNAVIGGISNALDTAGGFIVEHKAAIAGAVAGVVVGVGCGVAIGWTGVGAIGCAAAAGAVGSLVNDLVEGGKGWKEMGANALLAGAFGAVTGPLSTVAGSAVGAGVRAVIGGAGRSALSAMGTAATSTAKSFTNIRPGGLLGRATSGCRNSFVPGTAVLMADGTRKRIEDVQVSDRVLATDPTTGETGPRKVTDLIVGQGEKNLIEVTVDTDGAMGDRTASIQATDGHPFWVADLRIWVEAVDLQVGSLLRTSAGSHVQVTAVKRWTAQNQPVHNLTVDTVHTYYVIAGTRPVLVHNCDWASPSDLQPVHGISGDSSTKNVARLGKDMRAGTFDWEQSPLSVVRHEGTTYVLDGHHRLAAAKWVGAERVGIRDVTDELLNGGFRGYKDMADVLDTASRFQGNRLNPYKLR</sequence>
<dbReference type="Gene3D" id="2.170.16.10">
    <property type="entry name" value="Hedgehog/Intein (Hint) domain"/>
    <property type="match status" value="1"/>
</dbReference>
<dbReference type="Gene3D" id="2.60.120.200">
    <property type="match status" value="1"/>
</dbReference>
<dbReference type="SUPFAM" id="SSF110849">
    <property type="entry name" value="ParB/Sulfiredoxin"/>
    <property type="match status" value="1"/>
</dbReference>
<dbReference type="InterPro" id="IPR045351">
    <property type="entry name" value="DUF6531"/>
</dbReference>
<feature type="region of interest" description="Disordered" evidence="2">
    <location>
        <begin position="1303"/>
        <end position="1335"/>
    </location>
</feature>
<dbReference type="InterPro" id="IPR056823">
    <property type="entry name" value="TEN-like_YD-shell"/>
</dbReference>
<protein>
    <submittedName>
        <fullName evidence="4">RHS repeat-associated protein</fullName>
    </submittedName>
</protein>
<dbReference type="InterPro" id="IPR006530">
    <property type="entry name" value="YD"/>
</dbReference>
<dbReference type="Gene3D" id="2.180.10.10">
    <property type="entry name" value="RHS repeat-associated core"/>
    <property type="match status" value="5"/>
</dbReference>
<dbReference type="RefSeq" id="WP_192768469.1">
    <property type="nucleotide sequence ID" value="NZ_JADBEB010000001.1"/>
</dbReference>
<gene>
    <name evidence="4" type="ORF">H4W31_004545</name>
</gene>
<dbReference type="Pfam" id="PF20148">
    <property type="entry name" value="DUF6531"/>
    <property type="match status" value="1"/>
</dbReference>
<evidence type="ECO:0000259" key="3">
    <source>
        <dbReference type="SMART" id="SM00306"/>
    </source>
</evidence>
<name>A0A927M8A4_9ACTN</name>
<dbReference type="InterPro" id="IPR050708">
    <property type="entry name" value="T6SS_VgrG/RHS"/>
</dbReference>
<dbReference type="InterPro" id="IPR036086">
    <property type="entry name" value="ParB/Sulfiredoxin_sf"/>
</dbReference>
<dbReference type="InterPro" id="IPR031325">
    <property type="entry name" value="RHS_repeat"/>
</dbReference>
<dbReference type="PROSITE" id="PS50818">
    <property type="entry name" value="INTEIN_C_TER"/>
    <property type="match status" value="1"/>
</dbReference>
<comment type="caution">
    <text evidence="4">The sequence shown here is derived from an EMBL/GenBank/DDBJ whole genome shotgun (WGS) entry which is preliminary data.</text>
</comment>
<evidence type="ECO:0000256" key="2">
    <source>
        <dbReference type="SAM" id="MobiDB-lite"/>
    </source>
</evidence>
<keyword evidence="5" id="KW-1185">Reference proteome</keyword>
<dbReference type="NCBIfam" id="TIGR03696">
    <property type="entry name" value="Rhs_assc_core"/>
    <property type="match status" value="1"/>
</dbReference>
<dbReference type="CDD" id="cd00081">
    <property type="entry name" value="Hint"/>
    <property type="match status" value="1"/>
</dbReference>
<dbReference type="SUPFAM" id="SSF49899">
    <property type="entry name" value="Concanavalin A-like lectins/glucanases"/>
    <property type="match status" value="1"/>
</dbReference>
<dbReference type="PANTHER" id="PTHR32305:SF17">
    <property type="entry name" value="TRNA NUCLEASE WAPA"/>
    <property type="match status" value="1"/>
</dbReference>
<accession>A0A927M8A4</accession>
<organism evidence="4 5">
    <name type="scientific">Plantactinospora soyae</name>
    <dbReference type="NCBI Taxonomy" id="1544732"/>
    <lineage>
        <taxon>Bacteria</taxon>
        <taxon>Bacillati</taxon>
        <taxon>Actinomycetota</taxon>
        <taxon>Actinomycetes</taxon>
        <taxon>Micromonosporales</taxon>
        <taxon>Micromonosporaceae</taxon>
        <taxon>Plantactinospora</taxon>
    </lineage>
</organism>
<dbReference type="Pfam" id="PF13385">
    <property type="entry name" value="Laminin_G_3"/>
    <property type="match status" value="1"/>
</dbReference>
<evidence type="ECO:0000256" key="1">
    <source>
        <dbReference type="ARBA" id="ARBA00022737"/>
    </source>
</evidence>
<dbReference type="InterPro" id="IPR036844">
    <property type="entry name" value="Hint_dom_sf"/>
</dbReference>
<feature type="compositionally biased region" description="Low complexity" evidence="2">
    <location>
        <begin position="101"/>
        <end position="119"/>
    </location>
</feature>
<evidence type="ECO:0000313" key="4">
    <source>
        <dbReference type="EMBL" id="MBE1488907.1"/>
    </source>
</evidence>
<keyword evidence="1" id="KW-0677">Repeat</keyword>
<dbReference type="Proteomes" id="UP000649753">
    <property type="component" value="Unassembled WGS sequence"/>
</dbReference>
<feature type="region of interest" description="Disordered" evidence="2">
    <location>
        <begin position="1417"/>
        <end position="1446"/>
    </location>
</feature>
<dbReference type="Pfam" id="PF05593">
    <property type="entry name" value="RHS_repeat"/>
    <property type="match status" value="6"/>
</dbReference>
<dbReference type="Pfam" id="PF25023">
    <property type="entry name" value="TEN_YD-shell"/>
    <property type="match status" value="1"/>
</dbReference>
<feature type="compositionally biased region" description="Basic and acidic residues" evidence="2">
    <location>
        <begin position="1426"/>
        <end position="1438"/>
    </location>
</feature>
<feature type="domain" description="Hint" evidence="3">
    <location>
        <begin position="3014"/>
        <end position="3119"/>
    </location>
</feature>
<dbReference type="InterPro" id="IPR030934">
    <property type="entry name" value="Intein_C"/>
</dbReference>
<dbReference type="Pfam" id="PF07591">
    <property type="entry name" value="PT-HINT"/>
    <property type="match status" value="1"/>
</dbReference>
<dbReference type="NCBIfam" id="TIGR01643">
    <property type="entry name" value="YD_repeat_2x"/>
    <property type="match status" value="5"/>
</dbReference>
<dbReference type="SUPFAM" id="SSF51294">
    <property type="entry name" value="Hedgehog/intein (Hint) domain"/>
    <property type="match status" value="1"/>
</dbReference>